<gene>
    <name evidence="1" type="ORF">QQ020_22505</name>
</gene>
<protein>
    <recommendedName>
        <fullName evidence="3">Lipoprotein</fullName>
    </recommendedName>
</protein>
<dbReference type="EMBL" id="JAUJEB010000005">
    <property type="protein sequence ID" value="MDN5214869.1"/>
    <property type="molecule type" value="Genomic_DNA"/>
</dbReference>
<evidence type="ECO:0008006" key="3">
    <source>
        <dbReference type="Google" id="ProtNLM"/>
    </source>
</evidence>
<dbReference type="PROSITE" id="PS51257">
    <property type="entry name" value="PROKAR_LIPOPROTEIN"/>
    <property type="match status" value="1"/>
</dbReference>
<sequence length="218" mass="23484">MKTLKFALLIATVVFASCSKKDEEPQPVGPSLSYSETSFTTDFHDEGNSGLPTLNWNGEVGNISLSGSTEGLYINDDNGTVHWRKSLPLGKNIVTAVATNSIGQTTVTLEIENKFMGDFTGGYNSDPNSTVVTKDITIDFKEDGSTTSTVTGVTGTGDWTIEGKTITTVLSFDGGTSFVTFQFDLTYNSQKAELKGYWYNGSEAIEANIGGYMEVKLD</sequence>
<reference evidence="1" key="1">
    <citation type="submission" date="2023-06" db="EMBL/GenBank/DDBJ databases">
        <title>Genomic of Agaribacillus aureum.</title>
        <authorList>
            <person name="Wang G."/>
        </authorList>
    </citation>
    <scope>NUCLEOTIDE SEQUENCE</scope>
    <source>
        <strain evidence="1">BMA12</strain>
    </source>
</reference>
<organism evidence="1 2">
    <name type="scientific">Agaribacillus aureus</name>
    <dbReference type="NCBI Taxonomy" id="3051825"/>
    <lineage>
        <taxon>Bacteria</taxon>
        <taxon>Pseudomonadati</taxon>
        <taxon>Bacteroidota</taxon>
        <taxon>Cytophagia</taxon>
        <taxon>Cytophagales</taxon>
        <taxon>Splendidivirgaceae</taxon>
        <taxon>Agaribacillus</taxon>
    </lineage>
</organism>
<evidence type="ECO:0000313" key="2">
    <source>
        <dbReference type="Proteomes" id="UP001172083"/>
    </source>
</evidence>
<proteinExistence type="predicted"/>
<name>A0ABT8LAT1_9BACT</name>
<dbReference type="RefSeq" id="WP_346760207.1">
    <property type="nucleotide sequence ID" value="NZ_JAUJEB010000005.1"/>
</dbReference>
<evidence type="ECO:0000313" key="1">
    <source>
        <dbReference type="EMBL" id="MDN5214869.1"/>
    </source>
</evidence>
<comment type="caution">
    <text evidence="1">The sequence shown here is derived from an EMBL/GenBank/DDBJ whole genome shotgun (WGS) entry which is preliminary data.</text>
</comment>
<dbReference type="Proteomes" id="UP001172083">
    <property type="component" value="Unassembled WGS sequence"/>
</dbReference>
<keyword evidence="2" id="KW-1185">Reference proteome</keyword>
<accession>A0ABT8LAT1</accession>